<dbReference type="EMBL" id="JAPDSH010000003">
    <property type="protein sequence ID" value="MDF0479569.1"/>
    <property type="molecule type" value="Genomic_DNA"/>
</dbReference>
<dbReference type="Pfam" id="PF13731">
    <property type="entry name" value="WxL"/>
    <property type="match status" value="1"/>
</dbReference>
<evidence type="ECO:0000313" key="4">
    <source>
        <dbReference type="Proteomes" id="UP001147148"/>
    </source>
</evidence>
<keyword evidence="4" id="KW-1185">Reference proteome</keyword>
<organism evidence="3 4">
    <name type="scientific">Vagococcus proximus</name>
    <dbReference type="NCBI Taxonomy" id="2991417"/>
    <lineage>
        <taxon>Bacteria</taxon>
        <taxon>Bacillati</taxon>
        <taxon>Bacillota</taxon>
        <taxon>Bacilli</taxon>
        <taxon>Lactobacillales</taxon>
        <taxon>Enterococcaceae</taxon>
        <taxon>Vagococcus</taxon>
    </lineage>
</organism>
<feature type="domain" description="WxL" evidence="2">
    <location>
        <begin position="61"/>
        <end position="234"/>
    </location>
</feature>
<keyword evidence="1" id="KW-0732">Signal</keyword>
<sequence length="248" mass="26548">MKKTIKVLLVSGIALGGSSIGLVANAVSVKDDQAGKTVGHVTFEKGELSFVNKDAANKELVVPTFDFEPGQVGSESIAKLKDNSNESDNHNNAVRDTVGVVDYTGEELGWTVSVQAEQFIAPHKTTEPEETTRAVKDALEIMSIDFSIKAKDVTGRDGELSSDKFGMTDIQLVTVDAKKNSEPTAIFTAPKGEESAGKFLFDYSKTKLRIPQATAATAKSTTEYKSDLTWKLSQGTNNSGQEAAVPVK</sequence>
<dbReference type="Proteomes" id="UP001147148">
    <property type="component" value="Unassembled WGS sequence"/>
</dbReference>
<comment type="caution">
    <text evidence="3">The sequence shown here is derived from an EMBL/GenBank/DDBJ whole genome shotgun (WGS) entry which is preliminary data.</text>
</comment>
<feature type="chain" id="PRO_5047058173" evidence="1">
    <location>
        <begin position="27"/>
        <end position="248"/>
    </location>
</feature>
<dbReference type="RefSeq" id="WP_275471205.1">
    <property type="nucleotide sequence ID" value="NZ_JAPDSH010000003.1"/>
</dbReference>
<reference evidence="3" key="1">
    <citation type="submission" date="2022-10" db="EMBL/GenBank/DDBJ databases">
        <title>Vagococcus sp. isolated from poultry meat.</title>
        <authorList>
            <person name="Johansson P."/>
            <person name="Bjorkroth J."/>
        </authorList>
    </citation>
    <scope>NUCLEOTIDE SEQUENCE</scope>
    <source>
        <strain evidence="3">PNs007</strain>
    </source>
</reference>
<evidence type="ECO:0000259" key="2">
    <source>
        <dbReference type="Pfam" id="PF13731"/>
    </source>
</evidence>
<gene>
    <name evidence="3" type="ORF">OL233_04630</name>
</gene>
<accession>A0ABT5X0Y5</accession>
<feature type="signal peptide" evidence="1">
    <location>
        <begin position="1"/>
        <end position="26"/>
    </location>
</feature>
<dbReference type="InterPro" id="IPR027994">
    <property type="entry name" value="WxL_dom"/>
</dbReference>
<proteinExistence type="predicted"/>
<name>A0ABT5X0Y5_9ENTE</name>
<evidence type="ECO:0000313" key="3">
    <source>
        <dbReference type="EMBL" id="MDF0479569.1"/>
    </source>
</evidence>
<evidence type="ECO:0000256" key="1">
    <source>
        <dbReference type="SAM" id="SignalP"/>
    </source>
</evidence>
<protein>
    <submittedName>
        <fullName evidence="3">WxL domain-containing protein</fullName>
    </submittedName>
</protein>